<evidence type="ECO:0000313" key="4">
    <source>
        <dbReference type="Proteomes" id="UP000054516"/>
    </source>
</evidence>
<feature type="domain" description="Phospholipase/carboxylesterase/thioesterase" evidence="2">
    <location>
        <begin position="11"/>
        <end position="246"/>
    </location>
</feature>
<keyword evidence="4" id="KW-1185">Reference proteome</keyword>
<dbReference type="OMA" id="QGCATAV"/>
<sequence length="252" mass="28166">MVLFNVSLPAHNQHTHTIIFLHGHESSARDLSQLIWESHDRRGWSLQHIFPSVKWVFPQAEEVYVERFQQYLSRWYDIWDARDPDDRRDLQVPGLRNATPQLISLIKSEASRVGLANVILAGVSQGCATAVHALLNYPISETAEEGNRLCAFIGLSGWMSLQAGSAQESRQLLGAVSTPNDNIYLNTPAFLSHCADDTAVPIIQGERLRHTLTTYGMTVTWKPYLSGGQWINTPQGVEDLVAFLKTQGLASM</sequence>
<dbReference type="InterPro" id="IPR050565">
    <property type="entry name" value="LYPA1-2/EST-like"/>
</dbReference>
<dbReference type="InterPro" id="IPR029058">
    <property type="entry name" value="AB_hydrolase_fold"/>
</dbReference>
<protein>
    <submittedName>
        <fullName evidence="3">Putative phospholipase carboxylesterase</fullName>
    </submittedName>
</protein>
<dbReference type="GO" id="GO:0008474">
    <property type="term" value="F:palmitoyl-(protein) hydrolase activity"/>
    <property type="evidence" value="ECO:0007669"/>
    <property type="project" value="TreeGrafter"/>
</dbReference>
<name>A0A1W2TQ91_ROSNE</name>
<comment type="similarity">
    <text evidence="1">Belongs to the AB hydrolase superfamily. AB hydrolase 2 family.</text>
</comment>
<reference evidence="3" key="1">
    <citation type="submission" date="2016-03" db="EMBL/GenBank/DDBJ databases">
        <title>Draft genome sequence of Rosellinia necatrix.</title>
        <authorList>
            <person name="Kanematsu S."/>
        </authorList>
    </citation>
    <scope>NUCLEOTIDE SEQUENCE [LARGE SCALE GENOMIC DNA]</scope>
    <source>
        <strain evidence="3">W97</strain>
    </source>
</reference>
<dbReference type="Proteomes" id="UP000054516">
    <property type="component" value="Unassembled WGS sequence"/>
</dbReference>
<evidence type="ECO:0000259" key="2">
    <source>
        <dbReference type="Pfam" id="PF02230"/>
    </source>
</evidence>
<organism evidence="3">
    <name type="scientific">Rosellinia necatrix</name>
    <name type="common">White root-rot fungus</name>
    <dbReference type="NCBI Taxonomy" id="77044"/>
    <lineage>
        <taxon>Eukaryota</taxon>
        <taxon>Fungi</taxon>
        <taxon>Dikarya</taxon>
        <taxon>Ascomycota</taxon>
        <taxon>Pezizomycotina</taxon>
        <taxon>Sordariomycetes</taxon>
        <taxon>Xylariomycetidae</taxon>
        <taxon>Xylariales</taxon>
        <taxon>Xylariaceae</taxon>
        <taxon>Rosellinia</taxon>
    </lineage>
</organism>
<accession>A0A1W2TQ91</accession>
<dbReference type="Pfam" id="PF02230">
    <property type="entry name" value="Abhydrolase_2"/>
    <property type="match status" value="1"/>
</dbReference>
<evidence type="ECO:0000313" key="3">
    <source>
        <dbReference type="EMBL" id="GAP90607.1"/>
    </source>
</evidence>
<dbReference type="Gene3D" id="3.40.50.1820">
    <property type="entry name" value="alpha/beta hydrolase"/>
    <property type="match status" value="1"/>
</dbReference>
<dbReference type="EMBL" id="DF977493">
    <property type="protein sequence ID" value="GAP90607.1"/>
    <property type="molecule type" value="Genomic_DNA"/>
</dbReference>
<dbReference type="OrthoDB" id="2418081at2759"/>
<dbReference type="PANTHER" id="PTHR10655:SF63">
    <property type="entry name" value="PHOSPHOLIPASE_CARBOXYLESTERASE_THIOESTERASE DOMAIN-CONTAINING PROTEIN"/>
    <property type="match status" value="1"/>
</dbReference>
<proteinExistence type="inferred from homology"/>
<dbReference type="PANTHER" id="PTHR10655">
    <property type="entry name" value="LYSOPHOSPHOLIPASE-RELATED"/>
    <property type="match status" value="1"/>
</dbReference>
<dbReference type="SUPFAM" id="SSF53474">
    <property type="entry name" value="alpha/beta-Hydrolases"/>
    <property type="match status" value="1"/>
</dbReference>
<dbReference type="GO" id="GO:0052689">
    <property type="term" value="F:carboxylic ester hydrolase activity"/>
    <property type="evidence" value="ECO:0007669"/>
    <property type="project" value="TreeGrafter"/>
</dbReference>
<dbReference type="GO" id="GO:0005737">
    <property type="term" value="C:cytoplasm"/>
    <property type="evidence" value="ECO:0007669"/>
    <property type="project" value="TreeGrafter"/>
</dbReference>
<gene>
    <name evidence="3" type="ORF">SAMD00023353_4800800</name>
</gene>
<dbReference type="STRING" id="77044.A0A1W2TQ91"/>
<dbReference type="InterPro" id="IPR003140">
    <property type="entry name" value="PLipase/COase/thioEstase"/>
</dbReference>
<dbReference type="AlphaFoldDB" id="A0A1W2TQ91"/>
<evidence type="ECO:0000256" key="1">
    <source>
        <dbReference type="ARBA" id="ARBA00006499"/>
    </source>
</evidence>